<feature type="domain" description="Glutamyl/glutaminyl-tRNA synthetase class Ib catalytic" evidence="8">
    <location>
        <begin position="7"/>
        <end position="275"/>
    </location>
</feature>
<evidence type="ECO:0000313" key="9">
    <source>
        <dbReference type="EMBL" id="QEG42387.1"/>
    </source>
</evidence>
<dbReference type="EMBL" id="CP042914">
    <property type="protein sequence ID" value="QEG42387.1"/>
    <property type="molecule type" value="Genomic_DNA"/>
</dbReference>
<dbReference type="InterPro" id="IPR020058">
    <property type="entry name" value="Glu/Gln-tRNA-synth_Ib_cat-dom"/>
</dbReference>
<protein>
    <submittedName>
        <fullName evidence="9">Glutamate--tRNA ligase 1</fullName>
        <ecNumber evidence="9">6.1.1.17</ecNumber>
    </submittedName>
</protein>
<evidence type="ECO:0000256" key="7">
    <source>
        <dbReference type="RuleBase" id="RU363037"/>
    </source>
</evidence>
<dbReference type="GO" id="GO:0005829">
    <property type="term" value="C:cytosol"/>
    <property type="evidence" value="ECO:0007669"/>
    <property type="project" value="TreeGrafter"/>
</dbReference>
<dbReference type="SUPFAM" id="SSF52374">
    <property type="entry name" value="Nucleotidylyl transferase"/>
    <property type="match status" value="1"/>
</dbReference>
<dbReference type="OrthoDB" id="9807503at2"/>
<comment type="similarity">
    <text evidence="7">Belongs to the class-I aminoacyl-tRNA synthetase family.</text>
</comment>
<evidence type="ECO:0000259" key="8">
    <source>
        <dbReference type="Pfam" id="PF00749"/>
    </source>
</evidence>
<dbReference type="GO" id="GO:0006424">
    <property type="term" value="P:glutamyl-tRNA aminoacylation"/>
    <property type="evidence" value="ECO:0007669"/>
    <property type="project" value="TreeGrafter"/>
</dbReference>
<name>A0A5B9QTK7_9BACT</name>
<dbReference type="GO" id="GO:0004818">
    <property type="term" value="F:glutamate-tRNA ligase activity"/>
    <property type="evidence" value="ECO:0007669"/>
    <property type="project" value="UniProtKB-EC"/>
</dbReference>
<dbReference type="Gene3D" id="3.40.50.620">
    <property type="entry name" value="HUPs"/>
    <property type="match status" value="1"/>
</dbReference>
<gene>
    <name evidence="9" type="primary">gltX1</name>
    <name evidence="9" type="ORF">UC8_44220</name>
</gene>
<evidence type="ECO:0000256" key="4">
    <source>
        <dbReference type="ARBA" id="ARBA00022833"/>
    </source>
</evidence>
<dbReference type="EC" id="6.1.1.17" evidence="9"/>
<keyword evidence="1 7" id="KW-0436">Ligase</keyword>
<dbReference type="AlphaFoldDB" id="A0A5B9QTK7"/>
<keyword evidence="5 7" id="KW-0067">ATP-binding</keyword>
<organism evidence="9 10">
    <name type="scientific">Roseimaritima ulvae</name>
    <dbReference type="NCBI Taxonomy" id="980254"/>
    <lineage>
        <taxon>Bacteria</taxon>
        <taxon>Pseudomonadati</taxon>
        <taxon>Planctomycetota</taxon>
        <taxon>Planctomycetia</taxon>
        <taxon>Pirellulales</taxon>
        <taxon>Pirellulaceae</taxon>
        <taxon>Roseimaritima</taxon>
    </lineage>
</organism>
<keyword evidence="2" id="KW-0479">Metal-binding</keyword>
<accession>A0A5B9QTK7</accession>
<dbReference type="Pfam" id="PF00749">
    <property type="entry name" value="tRNA-synt_1c"/>
    <property type="match status" value="1"/>
</dbReference>
<dbReference type="Proteomes" id="UP000325286">
    <property type="component" value="Chromosome"/>
</dbReference>
<keyword evidence="6 7" id="KW-0030">Aminoacyl-tRNA synthetase</keyword>
<reference evidence="9 10" key="1">
    <citation type="submission" date="2019-08" db="EMBL/GenBank/DDBJ databases">
        <title>Deep-cultivation of Planctomycetes and their phenomic and genomic characterization uncovers novel biology.</title>
        <authorList>
            <person name="Wiegand S."/>
            <person name="Jogler M."/>
            <person name="Boedeker C."/>
            <person name="Pinto D."/>
            <person name="Vollmers J."/>
            <person name="Rivas-Marin E."/>
            <person name="Kohn T."/>
            <person name="Peeters S.H."/>
            <person name="Heuer A."/>
            <person name="Rast P."/>
            <person name="Oberbeckmann S."/>
            <person name="Bunk B."/>
            <person name="Jeske O."/>
            <person name="Meyerdierks A."/>
            <person name="Storesund J.E."/>
            <person name="Kallscheuer N."/>
            <person name="Luecker S."/>
            <person name="Lage O.M."/>
            <person name="Pohl T."/>
            <person name="Merkel B.J."/>
            <person name="Hornburger P."/>
            <person name="Mueller R.-W."/>
            <person name="Bruemmer F."/>
            <person name="Labrenz M."/>
            <person name="Spormann A.M."/>
            <person name="Op den Camp H."/>
            <person name="Overmann J."/>
            <person name="Amann R."/>
            <person name="Jetten M.S.M."/>
            <person name="Mascher T."/>
            <person name="Medema M.H."/>
            <person name="Devos D.P."/>
            <person name="Kaster A.-K."/>
            <person name="Ovreas L."/>
            <person name="Rohde M."/>
            <person name="Galperin M.Y."/>
            <person name="Jogler C."/>
        </authorList>
    </citation>
    <scope>NUCLEOTIDE SEQUENCE [LARGE SCALE GENOMIC DNA]</scope>
    <source>
        <strain evidence="9 10">UC8</strain>
    </source>
</reference>
<dbReference type="InterPro" id="IPR049940">
    <property type="entry name" value="GluQ/Sye"/>
</dbReference>
<evidence type="ECO:0000256" key="3">
    <source>
        <dbReference type="ARBA" id="ARBA00022741"/>
    </source>
</evidence>
<proteinExistence type="inferred from homology"/>
<evidence type="ECO:0000313" key="10">
    <source>
        <dbReference type="Proteomes" id="UP000325286"/>
    </source>
</evidence>
<dbReference type="PANTHER" id="PTHR43311:SF1">
    <property type="entry name" value="GLUTAMYL-Q TRNA(ASP) SYNTHETASE"/>
    <property type="match status" value="1"/>
</dbReference>
<keyword evidence="7" id="KW-0648">Protein biosynthesis</keyword>
<dbReference type="GO" id="GO:0005524">
    <property type="term" value="F:ATP binding"/>
    <property type="evidence" value="ECO:0007669"/>
    <property type="project" value="UniProtKB-KW"/>
</dbReference>
<dbReference type="KEGG" id="rul:UC8_44220"/>
<sequence>MPNSNPVVGRLAPSPTGAQHLGNARTYLLAWLAARSRGGRVVMRIEDIDSPRVKPWATQQAIDDLRWLGLDWDEGPDIGGRQAPYIQTDRAEMYQDRLRELIDAGRAYPCACSRKDIEAAASAPHHGHEGPIYPGTCAAWQPGDALPPDNTFCWRFRAGDVELEFDDLVLGTQSLNPARQLGDFPLTRKTGEAAYQLAVVLDDGLMGINQVVRGDDLVPSTFRQIELFDAFSFDRPTFAHVPLVCGTDGRRLAKRHGDTRLSMFREQGVRPQQIVGWAAASSGLIDRQEEVWPRVLIDEFSFEKITRQPTIVDEGAFGS</sequence>
<dbReference type="PANTHER" id="PTHR43311">
    <property type="entry name" value="GLUTAMATE--TRNA LIGASE"/>
    <property type="match status" value="1"/>
</dbReference>
<dbReference type="NCBIfam" id="NF004315">
    <property type="entry name" value="PRK05710.1-4"/>
    <property type="match status" value="1"/>
</dbReference>
<dbReference type="InterPro" id="IPR014729">
    <property type="entry name" value="Rossmann-like_a/b/a_fold"/>
</dbReference>
<dbReference type="RefSeq" id="WP_068131702.1">
    <property type="nucleotide sequence ID" value="NZ_CP042914.1"/>
</dbReference>
<keyword evidence="10" id="KW-1185">Reference proteome</keyword>
<evidence type="ECO:0000256" key="1">
    <source>
        <dbReference type="ARBA" id="ARBA00022598"/>
    </source>
</evidence>
<evidence type="ECO:0000256" key="6">
    <source>
        <dbReference type="ARBA" id="ARBA00023146"/>
    </source>
</evidence>
<dbReference type="PRINTS" id="PR00987">
    <property type="entry name" value="TRNASYNTHGLU"/>
</dbReference>
<keyword evidence="3 7" id="KW-0547">Nucleotide-binding</keyword>
<evidence type="ECO:0000256" key="2">
    <source>
        <dbReference type="ARBA" id="ARBA00022723"/>
    </source>
</evidence>
<dbReference type="InterPro" id="IPR000924">
    <property type="entry name" value="Glu/Gln-tRNA-synth"/>
</dbReference>
<keyword evidence="4" id="KW-0862">Zinc</keyword>
<evidence type="ECO:0000256" key="5">
    <source>
        <dbReference type="ARBA" id="ARBA00022840"/>
    </source>
</evidence>